<evidence type="ECO:0000256" key="4">
    <source>
        <dbReference type="SAM" id="MobiDB-lite"/>
    </source>
</evidence>
<evidence type="ECO:0000256" key="2">
    <source>
        <dbReference type="ARBA" id="ARBA00022553"/>
    </source>
</evidence>
<evidence type="ECO:0000256" key="1">
    <source>
        <dbReference type="ARBA" id="ARBA00022450"/>
    </source>
</evidence>
<dbReference type="PANTHER" id="PTHR43775">
    <property type="entry name" value="FATTY ACID SYNTHASE"/>
    <property type="match status" value="1"/>
</dbReference>
<evidence type="ECO:0000313" key="6">
    <source>
        <dbReference type="EMBL" id="MEJ8672696.1"/>
    </source>
</evidence>
<sequence length="240" mass="25353">MSTADARQSADGATHIAVIGLACRFPGARDPEAFWHNLLNGTDSITRLAGPQGVAARGLLEDPEWFDADYFGISPREARVINPQQRIFLECAVEALENAGCDPVRHSGAVGVYAGAGENAYAQSLKAGRAQLSSISDWEIRVANGPDFLCSRVAHKLGLRGPAVAVQAACATSLVAVHLAIQGLLNGTAISLWPGVSRYVSRRRWTPPTTWGFCHRTASAGPSTPTPAGSWAGTEQASSY</sequence>
<dbReference type="InterPro" id="IPR020841">
    <property type="entry name" value="PKS_Beta-ketoAc_synthase_dom"/>
</dbReference>
<dbReference type="EMBL" id="JBBKAK010000001">
    <property type="protein sequence ID" value="MEJ8672696.1"/>
    <property type="molecule type" value="Genomic_DNA"/>
</dbReference>
<dbReference type="InterPro" id="IPR050091">
    <property type="entry name" value="PKS_NRPS_Biosynth_Enz"/>
</dbReference>
<name>A0ABU8UUV6_9ACTN</name>
<dbReference type="Proteomes" id="UP001376459">
    <property type="component" value="Unassembled WGS sequence"/>
</dbReference>
<dbReference type="InterPro" id="IPR014030">
    <property type="entry name" value="Ketoacyl_synth_N"/>
</dbReference>
<dbReference type="CDD" id="cd00833">
    <property type="entry name" value="PKS"/>
    <property type="match status" value="1"/>
</dbReference>
<dbReference type="PROSITE" id="PS51257">
    <property type="entry name" value="PROKAR_LIPOPROTEIN"/>
    <property type="match status" value="1"/>
</dbReference>
<keyword evidence="1" id="KW-0596">Phosphopantetheine</keyword>
<dbReference type="SUPFAM" id="SSF53901">
    <property type="entry name" value="Thiolase-like"/>
    <property type="match status" value="1"/>
</dbReference>
<dbReference type="InterPro" id="IPR016039">
    <property type="entry name" value="Thiolase-like"/>
</dbReference>
<dbReference type="SMART" id="SM00825">
    <property type="entry name" value="PKS_KS"/>
    <property type="match status" value="1"/>
</dbReference>
<feature type="domain" description="Ketosynthase family 3 (KS3)" evidence="5">
    <location>
        <begin position="13"/>
        <end position="240"/>
    </location>
</feature>
<dbReference type="PANTHER" id="PTHR43775:SF37">
    <property type="entry name" value="SI:DKEY-61P9.11"/>
    <property type="match status" value="1"/>
</dbReference>
<dbReference type="InterPro" id="IPR018201">
    <property type="entry name" value="Ketoacyl_synth_AS"/>
</dbReference>
<reference evidence="6 7" key="1">
    <citation type="submission" date="2024-03" db="EMBL/GenBank/DDBJ databases">
        <title>Novel Streptomyces species of biotechnological and ecological value are a feature of Machair soil.</title>
        <authorList>
            <person name="Prole J.R."/>
            <person name="Goodfellow M."/>
            <person name="Allenby N."/>
            <person name="Ward A.C."/>
        </authorList>
    </citation>
    <scope>NUCLEOTIDE SEQUENCE [LARGE SCALE GENOMIC DNA]</scope>
    <source>
        <strain evidence="6 7">MS1.AVA.1</strain>
    </source>
</reference>
<dbReference type="PROSITE" id="PS00606">
    <property type="entry name" value="KS3_1"/>
    <property type="match status" value="1"/>
</dbReference>
<evidence type="ECO:0000313" key="7">
    <source>
        <dbReference type="Proteomes" id="UP001376459"/>
    </source>
</evidence>
<keyword evidence="3" id="KW-0808">Transferase</keyword>
<organism evidence="6 7">
    <name type="scientific">Streptomyces machairae</name>
    <dbReference type="NCBI Taxonomy" id="3134109"/>
    <lineage>
        <taxon>Bacteria</taxon>
        <taxon>Bacillati</taxon>
        <taxon>Actinomycetota</taxon>
        <taxon>Actinomycetes</taxon>
        <taxon>Kitasatosporales</taxon>
        <taxon>Streptomycetaceae</taxon>
        <taxon>Streptomyces</taxon>
    </lineage>
</organism>
<dbReference type="PROSITE" id="PS52004">
    <property type="entry name" value="KS3_2"/>
    <property type="match status" value="1"/>
</dbReference>
<evidence type="ECO:0000259" key="5">
    <source>
        <dbReference type="PROSITE" id="PS52004"/>
    </source>
</evidence>
<comment type="caution">
    <text evidence="6">The sequence shown here is derived from an EMBL/GenBank/DDBJ whole genome shotgun (WGS) entry which is preliminary data.</text>
</comment>
<feature type="region of interest" description="Disordered" evidence="4">
    <location>
        <begin position="217"/>
        <end position="240"/>
    </location>
</feature>
<keyword evidence="2" id="KW-0597">Phosphoprotein</keyword>
<accession>A0ABU8UUV6</accession>
<feature type="compositionally biased region" description="Polar residues" evidence="4">
    <location>
        <begin position="220"/>
        <end position="240"/>
    </location>
</feature>
<evidence type="ECO:0000256" key="3">
    <source>
        <dbReference type="ARBA" id="ARBA00022679"/>
    </source>
</evidence>
<dbReference type="Gene3D" id="3.40.47.10">
    <property type="match status" value="1"/>
</dbReference>
<protein>
    <submittedName>
        <fullName evidence="6">Polyketide synthase</fullName>
    </submittedName>
</protein>
<keyword evidence="7" id="KW-1185">Reference proteome</keyword>
<dbReference type="Pfam" id="PF00109">
    <property type="entry name" value="ketoacyl-synt"/>
    <property type="match status" value="1"/>
</dbReference>
<gene>
    <name evidence="6" type="ORF">WKI71_43255</name>
</gene>
<proteinExistence type="predicted"/>